<keyword evidence="1" id="KW-0175">Coiled coil</keyword>
<feature type="coiled-coil region" evidence="1">
    <location>
        <begin position="45"/>
        <end position="72"/>
    </location>
</feature>
<dbReference type="RefSeq" id="WP_013706736.1">
    <property type="nucleotide sequence ID" value="NC_015388.1"/>
</dbReference>
<dbReference type="Proteomes" id="UP000000483">
    <property type="component" value="Chromosome"/>
</dbReference>
<sequence>MAIPRRGLQDIRTVTGKVGKATLPHEAYLRISHIEMEKARKLVESEKAKQLMADIATRLQEIESEKNRLLQEMGDREGAVLPTRTESLPKSSSFRIKY</sequence>
<organism evidence="3 4">
    <name type="scientific">Desulfobacca acetoxidans (strain ATCC 700848 / DSM 11109 / ASRB2)</name>
    <dbReference type="NCBI Taxonomy" id="880072"/>
    <lineage>
        <taxon>Bacteria</taxon>
        <taxon>Pseudomonadati</taxon>
        <taxon>Thermodesulfobacteriota</taxon>
        <taxon>Desulfobaccia</taxon>
        <taxon>Desulfobaccales</taxon>
        <taxon>Desulfobaccaceae</taxon>
        <taxon>Desulfobacca</taxon>
    </lineage>
</organism>
<dbReference type="HOGENOM" id="CLU_178514_0_0_7"/>
<feature type="region of interest" description="Disordered" evidence="2">
    <location>
        <begin position="73"/>
        <end position="98"/>
    </location>
</feature>
<proteinExistence type="predicted"/>
<reference evidence="4" key="2">
    <citation type="submission" date="2011-03" db="EMBL/GenBank/DDBJ databases">
        <title>The complete genome of Desulfobacca acetoxidans DSM 11109.</title>
        <authorList>
            <consortium name="US DOE Joint Genome Institute (JGI-PGF)"/>
            <person name="Lucas S."/>
            <person name="Copeland A."/>
            <person name="Lapidus A."/>
            <person name="Bruce D."/>
            <person name="Goodwin L."/>
            <person name="Pitluck S."/>
            <person name="Peters L."/>
            <person name="Kyrpides N."/>
            <person name="Mavromatis K."/>
            <person name="Ivanova N."/>
            <person name="Ovchinnikova G."/>
            <person name="Teshima H."/>
            <person name="Detter J.C."/>
            <person name="Han C."/>
            <person name="Land M."/>
            <person name="Hauser L."/>
            <person name="Markowitz V."/>
            <person name="Cheng J.-F."/>
            <person name="Hugenholtz P."/>
            <person name="Woyke T."/>
            <person name="Wu D."/>
            <person name="Spring S."/>
            <person name="Schueler E."/>
            <person name="Brambilla E."/>
            <person name="Klenk H.-P."/>
            <person name="Eisen J.A."/>
        </authorList>
    </citation>
    <scope>NUCLEOTIDE SEQUENCE [LARGE SCALE GENOMIC DNA]</scope>
    <source>
        <strain evidence="4">ATCC 700848 / DSM 11109 / ASRB2</strain>
    </source>
</reference>
<evidence type="ECO:0000256" key="1">
    <source>
        <dbReference type="SAM" id="Coils"/>
    </source>
</evidence>
<evidence type="ECO:0000313" key="3">
    <source>
        <dbReference type="EMBL" id="AEB09626.1"/>
    </source>
</evidence>
<protein>
    <submittedName>
        <fullName evidence="3">Uncharacterized protein</fullName>
    </submittedName>
</protein>
<dbReference type="STRING" id="880072.Desac_1786"/>
<evidence type="ECO:0000256" key="2">
    <source>
        <dbReference type="SAM" id="MobiDB-lite"/>
    </source>
</evidence>
<dbReference type="EMBL" id="CP002629">
    <property type="protein sequence ID" value="AEB09626.1"/>
    <property type="molecule type" value="Genomic_DNA"/>
</dbReference>
<dbReference type="OrthoDB" id="5772181at2"/>
<dbReference type="AlphaFoldDB" id="F2NI00"/>
<name>F2NI00_DESAR</name>
<accession>F2NI00</accession>
<evidence type="ECO:0000313" key="4">
    <source>
        <dbReference type="Proteomes" id="UP000000483"/>
    </source>
</evidence>
<feature type="compositionally biased region" description="Polar residues" evidence="2">
    <location>
        <begin position="84"/>
        <end position="98"/>
    </location>
</feature>
<keyword evidence="4" id="KW-1185">Reference proteome</keyword>
<reference evidence="3 4" key="1">
    <citation type="journal article" date="2011" name="Stand. Genomic Sci.">
        <title>Complete genome sequence of the acetate-degrading sulfate reducer Desulfobacca acetoxidans type strain (ASRB2).</title>
        <authorList>
            <person name="Goker M."/>
            <person name="Teshima H."/>
            <person name="Lapidus A."/>
            <person name="Nolan M."/>
            <person name="Lucas S."/>
            <person name="Hammon N."/>
            <person name="Deshpande S."/>
            <person name="Cheng J.F."/>
            <person name="Tapia R."/>
            <person name="Han C."/>
            <person name="Goodwin L."/>
            <person name="Pitluck S."/>
            <person name="Huntemann M."/>
            <person name="Liolios K."/>
            <person name="Ivanova N."/>
            <person name="Pagani I."/>
            <person name="Mavromatis K."/>
            <person name="Ovchinikova G."/>
            <person name="Pati A."/>
            <person name="Chen A."/>
            <person name="Palaniappan K."/>
            <person name="Land M."/>
            <person name="Hauser L."/>
            <person name="Brambilla E.M."/>
            <person name="Rohde M."/>
            <person name="Spring S."/>
            <person name="Detter J.C."/>
            <person name="Woyke T."/>
            <person name="Bristow J."/>
            <person name="Eisen J.A."/>
            <person name="Markowitz V."/>
            <person name="Hugenholtz P."/>
            <person name="Kyrpides N.C."/>
            <person name="Klenk H.P."/>
        </authorList>
    </citation>
    <scope>NUCLEOTIDE SEQUENCE [LARGE SCALE GENOMIC DNA]</scope>
    <source>
        <strain evidence="4">ATCC 700848 / DSM 11109 / ASRB2</strain>
    </source>
</reference>
<gene>
    <name evidence="3" type="ordered locus">Desac_1786</name>
</gene>
<dbReference type="KEGG" id="dao:Desac_1786"/>